<dbReference type="Proteomes" id="UP000595140">
    <property type="component" value="Unassembled WGS sequence"/>
</dbReference>
<dbReference type="AlphaFoldDB" id="A0A484K5Q5"/>
<evidence type="ECO:0000256" key="2">
    <source>
        <dbReference type="SAM" id="Phobius"/>
    </source>
</evidence>
<gene>
    <name evidence="3" type="ORF">CCAM_LOCUS1874</name>
</gene>
<keyword evidence="2" id="KW-1133">Transmembrane helix</keyword>
<keyword evidence="2" id="KW-0472">Membrane</keyword>
<evidence type="ECO:0000313" key="4">
    <source>
        <dbReference type="Proteomes" id="UP000595140"/>
    </source>
</evidence>
<proteinExistence type="predicted"/>
<reference evidence="3 4" key="1">
    <citation type="submission" date="2018-04" db="EMBL/GenBank/DDBJ databases">
        <authorList>
            <person name="Vogel A."/>
        </authorList>
    </citation>
    <scope>NUCLEOTIDE SEQUENCE [LARGE SCALE GENOMIC DNA]</scope>
</reference>
<organism evidence="3 4">
    <name type="scientific">Cuscuta campestris</name>
    <dbReference type="NCBI Taxonomy" id="132261"/>
    <lineage>
        <taxon>Eukaryota</taxon>
        <taxon>Viridiplantae</taxon>
        <taxon>Streptophyta</taxon>
        <taxon>Embryophyta</taxon>
        <taxon>Tracheophyta</taxon>
        <taxon>Spermatophyta</taxon>
        <taxon>Magnoliopsida</taxon>
        <taxon>eudicotyledons</taxon>
        <taxon>Gunneridae</taxon>
        <taxon>Pentapetalae</taxon>
        <taxon>asterids</taxon>
        <taxon>lamiids</taxon>
        <taxon>Solanales</taxon>
        <taxon>Convolvulaceae</taxon>
        <taxon>Cuscuteae</taxon>
        <taxon>Cuscuta</taxon>
        <taxon>Cuscuta subgen. Grammica</taxon>
        <taxon>Cuscuta sect. Cleistogrammica</taxon>
    </lineage>
</organism>
<keyword evidence="2" id="KW-0812">Transmembrane</keyword>
<evidence type="ECO:0000256" key="1">
    <source>
        <dbReference type="SAM" id="MobiDB-lite"/>
    </source>
</evidence>
<evidence type="ECO:0000313" key="3">
    <source>
        <dbReference type="EMBL" id="VFQ60098.1"/>
    </source>
</evidence>
<keyword evidence="4" id="KW-1185">Reference proteome</keyword>
<protein>
    <submittedName>
        <fullName evidence="3">Uncharacterized protein</fullName>
    </submittedName>
</protein>
<feature type="region of interest" description="Disordered" evidence="1">
    <location>
        <begin position="1"/>
        <end position="38"/>
    </location>
</feature>
<sequence length="128" mass="14628">MPPLKKMTAKTGGTYNGGSGAGNHSKEMHDQWPNNLLRNGQPKQQRILCTSMPLLFGMITLWILLTTWSLMLQTKPSLRRRTSTTQHMPKPMGFQRRLLERNLSNCFWLRSNLGLVMTLVPIVRPRLG</sequence>
<dbReference type="EMBL" id="OOIL02000104">
    <property type="protein sequence ID" value="VFQ60098.1"/>
    <property type="molecule type" value="Genomic_DNA"/>
</dbReference>
<accession>A0A484K5Q5</accession>
<feature type="transmembrane region" description="Helical" evidence="2">
    <location>
        <begin position="47"/>
        <end position="71"/>
    </location>
</feature>
<name>A0A484K5Q5_9ASTE</name>